<reference evidence="1" key="1">
    <citation type="submission" date="2020-05" db="EMBL/GenBank/DDBJ databases">
        <authorList>
            <person name="Brown S."/>
            <person name="Huntemann M."/>
            <person name="Clum A."/>
            <person name="Spunde A."/>
            <person name="Palaniappan K."/>
            <person name="Ritter S."/>
            <person name="Mikhailova N."/>
            <person name="Chen I.-M."/>
            <person name="Stamatis D."/>
            <person name="Reddy T."/>
            <person name="O'Malley R."/>
            <person name="Daum C."/>
            <person name="Shapiro N."/>
            <person name="Ivanova N."/>
            <person name="Kyrpides N."/>
            <person name="Woyke T."/>
        </authorList>
    </citation>
    <scope>NUCLEOTIDE SEQUENCE</scope>
    <source>
        <strain evidence="1">DJ080</strain>
    </source>
</reference>
<comment type="caution">
    <text evidence="1">The sequence shown here is derived from an EMBL/GenBank/DDBJ whole genome shotgun (WGS) entry which is preliminary data.</text>
</comment>
<dbReference type="EMBL" id="JABSWW010000001">
    <property type="protein sequence ID" value="NRT88863.1"/>
    <property type="molecule type" value="Genomic_DNA"/>
</dbReference>
<reference evidence="1" key="2">
    <citation type="journal article" date="2022" name="Nat. Biotechnol.">
        <title>Carbon-negative production of acetone and isopropanol by gas fermentation at industrial pilot scale.</title>
        <authorList>
            <person name="Liew F.E."/>
            <person name="Nogle R."/>
            <person name="Abdalla T."/>
            <person name="Rasor B.J."/>
            <person name="Canter C."/>
            <person name="Jensen R.O."/>
            <person name="Wang L."/>
            <person name="Strutz J."/>
            <person name="Chirania P."/>
            <person name="De Tissera S."/>
            <person name="Mueller A.P."/>
            <person name="Ruan Z."/>
            <person name="Gao A."/>
            <person name="Tran L."/>
            <person name="Engle N.L."/>
            <person name="Bromley J.C."/>
            <person name="Daniell J."/>
            <person name="Conrado R."/>
            <person name="Tschaplinski T.J."/>
            <person name="Giannone R.J."/>
            <person name="Hettich R.L."/>
            <person name="Karim A.S."/>
            <person name="Simpson S.D."/>
            <person name="Brown S.D."/>
            <person name="Leang C."/>
            <person name="Jewett M.C."/>
            <person name="Kopke M."/>
        </authorList>
    </citation>
    <scope>NUCLEOTIDE SEQUENCE</scope>
    <source>
        <strain evidence="1">DJ080</strain>
    </source>
</reference>
<evidence type="ECO:0000313" key="2">
    <source>
        <dbReference type="Proteomes" id="UP001193748"/>
    </source>
</evidence>
<dbReference type="Proteomes" id="UP001193748">
    <property type="component" value="Unassembled WGS sequence"/>
</dbReference>
<gene>
    <name evidence="1" type="ORF">B0H41_002542</name>
</gene>
<evidence type="ECO:0000313" key="1">
    <source>
        <dbReference type="EMBL" id="NRT88863.1"/>
    </source>
</evidence>
<dbReference type="RefSeq" id="WP_173710991.1">
    <property type="nucleotide sequence ID" value="NZ_JABSWW010000001.1"/>
</dbReference>
<protein>
    <submittedName>
        <fullName evidence="1">Uncharacterized protein</fullName>
    </submittedName>
</protein>
<dbReference type="AlphaFoldDB" id="A0AAX0B2A7"/>
<proteinExistence type="predicted"/>
<organism evidence="1 2">
    <name type="scientific">Clostridium beijerinckii</name>
    <name type="common">Clostridium MP</name>
    <dbReference type="NCBI Taxonomy" id="1520"/>
    <lineage>
        <taxon>Bacteria</taxon>
        <taxon>Bacillati</taxon>
        <taxon>Bacillota</taxon>
        <taxon>Clostridia</taxon>
        <taxon>Eubacteriales</taxon>
        <taxon>Clostridiaceae</taxon>
        <taxon>Clostridium</taxon>
    </lineage>
</organism>
<accession>A0AAX0B2A7</accession>
<sequence length="129" mass="15840">MEIYNMIEEYVKYERMDINSQTEYSPEDIKIKIDYLRKKIKEKVLRTMNTKELKSILYDFKLALTPSEEFMIYNRFFHLTKKDKKVIESFIDVLYFWGPDYDNEIEKINKLLEENEIEKASEMCMDIKY</sequence>
<name>A0AAX0B2A7_CLOBE</name>